<dbReference type="Proteomes" id="UP001347884">
    <property type="component" value="Unassembled WGS sequence"/>
</dbReference>
<proteinExistence type="predicted"/>
<reference evidence="2 5" key="2">
    <citation type="journal article" date="2022" name="Front. Microbiol.">
        <title>Commensal bacteria contribute to the growth of multidrug-resistant Avibacterium paragallinarum in chickens.</title>
        <authorList>
            <person name="Zhu J."/>
            <person name="Chen Y."/>
            <person name="Wu Y."/>
            <person name="Wang Y."/>
            <person name="Zhu K."/>
        </authorList>
    </citation>
    <scope>NUCLEOTIDE SEQUENCE [LARGE SCALE GENOMIC DNA]</scope>
    <source>
        <strain evidence="2 5">AV25</strain>
    </source>
</reference>
<reference evidence="3 4" key="1">
    <citation type="submission" date="2018-06" db="EMBL/GenBank/DDBJ databases">
        <authorList>
            <person name="Teymurazov M."/>
            <person name="Kislichkina A."/>
            <person name="Abaymova A."/>
            <person name="Mukhina T."/>
            <person name="Mayskaya N."/>
            <person name="Svetoch E."/>
            <person name="Bogun A."/>
        </authorList>
    </citation>
    <scope>NUCLEOTIDE SEQUENCE [LARGE SCALE GENOMIC DNA]</scope>
    <source>
        <strain evidence="3 4">SCPM-O-B-8406</strain>
    </source>
</reference>
<evidence type="ECO:0000313" key="5">
    <source>
        <dbReference type="Proteomes" id="UP001347884"/>
    </source>
</evidence>
<keyword evidence="1" id="KW-0472">Membrane</keyword>
<evidence type="ECO:0000313" key="2">
    <source>
        <dbReference type="EMBL" id="MEE6042593.1"/>
    </source>
</evidence>
<dbReference type="AlphaFoldDB" id="A0AAE5TIR0"/>
<accession>A0AAE5TIR0</accession>
<sequence length="84" mass="10050">MKSRFFKIKYIKNKTLSRVIELFNMYVTATQIGLIVHFIIDKDRNIIDYFQNFFNIQKALFSYYIGSFLLIVFVDLLKGGKRIK</sequence>
<protein>
    <submittedName>
        <fullName evidence="3">Uncharacterized protein</fullName>
    </submittedName>
</protein>
<feature type="transmembrane region" description="Helical" evidence="1">
    <location>
        <begin position="60"/>
        <end position="77"/>
    </location>
</feature>
<evidence type="ECO:0000256" key="1">
    <source>
        <dbReference type="SAM" id="Phobius"/>
    </source>
</evidence>
<gene>
    <name evidence="3" type="ORF">DM482_05400</name>
    <name evidence="2" type="ORF">M5S13_12045</name>
</gene>
<keyword evidence="1" id="KW-0812">Transmembrane</keyword>
<name>A0AAE5TIR0_AVIPA</name>
<keyword evidence="5" id="KW-1185">Reference proteome</keyword>
<reference evidence="2" key="3">
    <citation type="submission" date="2022-05" db="EMBL/GenBank/DDBJ databases">
        <authorList>
            <person name="Chen Y."/>
            <person name="Zhu J."/>
            <person name="Zhu K."/>
        </authorList>
    </citation>
    <scope>NUCLEOTIDE SEQUENCE</scope>
    <source>
        <strain evidence="2">AV25</strain>
    </source>
</reference>
<dbReference type="EMBL" id="JAMDKF010000041">
    <property type="protein sequence ID" value="MEE6042593.1"/>
    <property type="molecule type" value="Genomic_DNA"/>
</dbReference>
<organism evidence="3 4">
    <name type="scientific">Avibacterium paragallinarum</name>
    <name type="common">Haemophilus gallinarum</name>
    <dbReference type="NCBI Taxonomy" id="728"/>
    <lineage>
        <taxon>Bacteria</taxon>
        <taxon>Pseudomonadati</taxon>
        <taxon>Pseudomonadota</taxon>
        <taxon>Gammaproteobacteria</taxon>
        <taxon>Pasteurellales</taxon>
        <taxon>Pasteurellaceae</taxon>
        <taxon>Avibacterium</taxon>
    </lineage>
</organism>
<dbReference type="RefSeq" id="WP_110479173.1">
    <property type="nucleotide sequence ID" value="NZ_CP113955.1"/>
</dbReference>
<comment type="caution">
    <text evidence="3">The sequence shown here is derived from an EMBL/GenBank/DDBJ whole genome shotgun (WGS) entry which is preliminary data.</text>
</comment>
<evidence type="ECO:0000313" key="3">
    <source>
        <dbReference type="EMBL" id="PXZ39381.1"/>
    </source>
</evidence>
<evidence type="ECO:0000313" key="4">
    <source>
        <dbReference type="Proteomes" id="UP000247594"/>
    </source>
</evidence>
<dbReference type="EMBL" id="QJPJ01000006">
    <property type="protein sequence ID" value="PXZ39381.1"/>
    <property type="molecule type" value="Genomic_DNA"/>
</dbReference>
<feature type="transmembrane region" description="Helical" evidence="1">
    <location>
        <begin position="21"/>
        <end position="40"/>
    </location>
</feature>
<dbReference type="Proteomes" id="UP000247594">
    <property type="component" value="Unassembled WGS sequence"/>
</dbReference>
<keyword evidence="1" id="KW-1133">Transmembrane helix</keyword>